<evidence type="ECO:0000313" key="2">
    <source>
        <dbReference type="Proteomes" id="UP000199135"/>
    </source>
</evidence>
<dbReference type="Pfam" id="PF00756">
    <property type="entry name" value="Esterase"/>
    <property type="match status" value="1"/>
</dbReference>
<dbReference type="RefSeq" id="WP_143786721.1">
    <property type="nucleotide sequence ID" value="NZ_FNWT01000001.1"/>
</dbReference>
<dbReference type="InterPro" id="IPR000801">
    <property type="entry name" value="Esterase-like"/>
</dbReference>
<dbReference type="Gene3D" id="3.40.50.1820">
    <property type="entry name" value="alpha/beta hydrolase"/>
    <property type="match status" value="1"/>
</dbReference>
<reference evidence="1 2" key="1">
    <citation type="submission" date="2016-10" db="EMBL/GenBank/DDBJ databases">
        <authorList>
            <person name="Varghese N."/>
            <person name="Submissions S."/>
        </authorList>
    </citation>
    <scope>NUCLEOTIDE SEQUENCE [LARGE SCALE GENOMIC DNA]</scope>
    <source>
        <strain evidence="1 2">WCP15</strain>
    </source>
</reference>
<dbReference type="SUPFAM" id="SSF53474">
    <property type="entry name" value="alpha/beta-Hydrolases"/>
    <property type="match status" value="1"/>
</dbReference>
<dbReference type="PANTHER" id="PTHR48098:SF6">
    <property type="entry name" value="FERRI-BACILLIBACTIN ESTERASE BESA"/>
    <property type="match status" value="1"/>
</dbReference>
<dbReference type="InterPro" id="IPR050583">
    <property type="entry name" value="Mycobacterial_A85_antigen"/>
</dbReference>
<dbReference type="Proteomes" id="UP000199135">
    <property type="component" value="Unassembled WGS sequence"/>
</dbReference>
<gene>
    <name evidence="1" type="ORF">SAMN05216447_10117</name>
</gene>
<accession>A0A1H6HL54</accession>
<comment type="caution">
    <text evidence="1">The sequence shown here is derived from an EMBL/GenBank/DDBJ whole genome shotgun (WGS) entry which is preliminary data.</text>
</comment>
<organism evidence="1 2">
    <name type="scientific">Parafannyhessea umbonata</name>
    <dbReference type="NCBI Taxonomy" id="604330"/>
    <lineage>
        <taxon>Bacteria</taxon>
        <taxon>Bacillati</taxon>
        <taxon>Actinomycetota</taxon>
        <taxon>Coriobacteriia</taxon>
        <taxon>Coriobacteriales</taxon>
        <taxon>Atopobiaceae</taxon>
        <taxon>Parafannyhessea</taxon>
    </lineage>
</organism>
<proteinExistence type="predicted"/>
<evidence type="ECO:0008006" key="3">
    <source>
        <dbReference type="Google" id="ProtNLM"/>
    </source>
</evidence>
<name>A0A1H6HL54_9ACTN</name>
<keyword evidence="2" id="KW-1185">Reference proteome</keyword>
<evidence type="ECO:0000313" key="1">
    <source>
        <dbReference type="EMBL" id="SEH36206.1"/>
    </source>
</evidence>
<dbReference type="InterPro" id="IPR029058">
    <property type="entry name" value="AB_hydrolase_fold"/>
</dbReference>
<dbReference type="EMBL" id="FNWT01000001">
    <property type="protein sequence ID" value="SEH36206.1"/>
    <property type="molecule type" value="Genomic_DNA"/>
</dbReference>
<sequence>MAGNDVSDAFSCGNKTVTIRRSDAPGVPIVFLNEFEDDGATVWNACRSPAKPGTGGDPLPRCAPFSLVTVSGLAWDRELTPWPASATRAGQADYGGEARDHLRLLTEDVVPRALAALAADSGDGPMLVLAGYSLAGLFATWAAFNTSLFRRTASVSGSLWYPGFVDYVRDHELAPTVERMYFSVGNRERKVPNRTMRSVQDDTIRIRSLVEERGVRTTFDLNSGNHFTGFARRMRKALAWTLRQEDVPGPRGA</sequence>
<protein>
    <recommendedName>
        <fullName evidence="3">Esterase</fullName>
    </recommendedName>
</protein>
<dbReference type="PANTHER" id="PTHR48098">
    <property type="entry name" value="ENTEROCHELIN ESTERASE-RELATED"/>
    <property type="match status" value="1"/>
</dbReference>